<name>A0A564Y502_HYMDI</name>
<organism evidence="1 2">
    <name type="scientific">Hymenolepis diminuta</name>
    <name type="common">Rat tapeworm</name>
    <dbReference type="NCBI Taxonomy" id="6216"/>
    <lineage>
        <taxon>Eukaryota</taxon>
        <taxon>Metazoa</taxon>
        <taxon>Spiralia</taxon>
        <taxon>Lophotrochozoa</taxon>
        <taxon>Platyhelminthes</taxon>
        <taxon>Cestoda</taxon>
        <taxon>Eucestoda</taxon>
        <taxon>Cyclophyllidea</taxon>
        <taxon>Hymenolepididae</taxon>
        <taxon>Hymenolepis</taxon>
    </lineage>
</organism>
<reference evidence="1 2" key="1">
    <citation type="submission" date="2019-07" db="EMBL/GenBank/DDBJ databases">
        <authorList>
            <person name="Jastrzebski P J."/>
            <person name="Paukszto L."/>
            <person name="Jastrzebski P J."/>
        </authorList>
    </citation>
    <scope>NUCLEOTIDE SEQUENCE [LARGE SCALE GENOMIC DNA]</scope>
    <source>
        <strain evidence="1 2">WMS-il1</strain>
    </source>
</reference>
<dbReference type="EMBL" id="CABIJS010000066">
    <property type="protein sequence ID" value="VUZ41584.1"/>
    <property type="molecule type" value="Genomic_DNA"/>
</dbReference>
<evidence type="ECO:0000313" key="2">
    <source>
        <dbReference type="Proteomes" id="UP000321570"/>
    </source>
</evidence>
<accession>A0A564Y502</accession>
<dbReference type="AlphaFoldDB" id="A0A564Y502"/>
<dbReference type="Proteomes" id="UP000321570">
    <property type="component" value="Unassembled WGS sequence"/>
</dbReference>
<gene>
    <name evidence="1" type="ORF">WMSIL1_LOCUS2550</name>
</gene>
<evidence type="ECO:0000313" key="1">
    <source>
        <dbReference type="EMBL" id="VUZ41584.1"/>
    </source>
</evidence>
<proteinExistence type="predicted"/>
<keyword evidence="2" id="KW-1185">Reference proteome</keyword>
<protein>
    <submittedName>
        <fullName evidence="1">Uncharacterized protein</fullName>
    </submittedName>
</protein>
<sequence>METVARLMEDINKDHLIRRKVESLLDSNRAEMVNCKFQSLAVSDALRTLNMSASLIHYLNRSLDREIVAYIGGANSARTLFVGHSEIGQDKPKWGKQSLLNCI</sequence>